<dbReference type="SUPFAM" id="SSF56784">
    <property type="entry name" value="HAD-like"/>
    <property type="match status" value="1"/>
</dbReference>
<dbReference type="GO" id="GO:0050308">
    <property type="term" value="F:sugar-phosphatase activity"/>
    <property type="evidence" value="ECO:0007669"/>
    <property type="project" value="TreeGrafter"/>
</dbReference>
<dbReference type="OrthoDB" id="40579at2759"/>
<evidence type="ECO:0008006" key="4">
    <source>
        <dbReference type="Google" id="ProtNLM"/>
    </source>
</evidence>
<feature type="compositionally biased region" description="Polar residues" evidence="1">
    <location>
        <begin position="235"/>
        <end position="248"/>
    </location>
</feature>
<dbReference type="InterPro" id="IPR036412">
    <property type="entry name" value="HAD-like_sf"/>
</dbReference>
<name>A0A4Y9ZFX2_9AGAM</name>
<gene>
    <name evidence="2" type="ORF">EVG20_g344</name>
</gene>
<dbReference type="Pfam" id="PF11654">
    <property type="entry name" value="NCE101"/>
    <property type="match status" value="1"/>
</dbReference>
<keyword evidence="3" id="KW-1185">Reference proteome</keyword>
<dbReference type="InterPro" id="IPR051806">
    <property type="entry name" value="HAD-like_SPP"/>
</dbReference>
<dbReference type="GO" id="GO:0009306">
    <property type="term" value="P:protein secretion"/>
    <property type="evidence" value="ECO:0007669"/>
    <property type="project" value="InterPro"/>
</dbReference>
<organism evidence="2 3">
    <name type="scientific">Dentipellis fragilis</name>
    <dbReference type="NCBI Taxonomy" id="205917"/>
    <lineage>
        <taxon>Eukaryota</taxon>
        <taxon>Fungi</taxon>
        <taxon>Dikarya</taxon>
        <taxon>Basidiomycota</taxon>
        <taxon>Agaricomycotina</taxon>
        <taxon>Agaricomycetes</taxon>
        <taxon>Russulales</taxon>
        <taxon>Hericiaceae</taxon>
        <taxon>Dentipellis</taxon>
    </lineage>
</organism>
<dbReference type="FunFam" id="3.40.50.1000:FF:000162">
    <property type="entry name" value="HAD-like protein"/>
    <property type="match status" value="1"/>
</dbReference>
<dbReference type="FunFam" id="3.40.50.1000:FF:000145">
    <property type="entry name" value="HAD family hydrolase"/>
    <property type="match status" value="1"/>
</dbReference>
<dbReference type="SFLD" id="SFLDS00003">
    <property type="entry name" value="Haloacid_Dehalogenase"/>
    <property type="match status" value="1"/>
</dbReference>
<dbReference type="InterPro" id="IPR023198">
    <property type="entry name" value="PGP-like_dom2"/>
</dbReference>
<evidence type="ECO:0000313" key="2">
    <source>
        <dbReference type="EMBL" id="TFY72668.1"/>
    </source>
</evidence>
<dbReference type="AlphaFoldDB" id="A0A4Y9ZFX2"/>
<dbReference type="InterPro" id="IPR006439">
    <property type="entry name" value="HAD-SF_hydro_IA"/>
</dbReference>
<dbReference type="Gene3D" id="1.10.150.240">
    <property type="entry name" value="Putative phosphatase, domain 2"/>
    <property type="match status" value="1"/>
</dbReference>
<feature type="compositionally biased region" description="Low complexity" evidence="1">
    <location>
        <begin position="252"/>
        <end position="265"/>
    </location>
</feature>
<evidence type="ECO:0000313" key="3">
    <source>
        <dbReference type="Proteomes" id="UP000298327"/>
    </source>
</evidence>
<dbReference type="STRING" id="205917.A0A4Y9ZFX2"/>
<protein>
    <recommendedName>
        <fullName evidence="4">HAD-like protein</fullName>
    </recommendedName>
</protein>
<dbReference type="InterPro" id="IPR023214">
    <property type="entry name" value="HAD_sf"/>
</dbReference>
<dbReference type="InterPro" id="IPR024242">
    <property type="entry name" value="NCE101"/>
</dbReference>
<dbReference type="Proteomes" id="UP000298327">
    <property type="component" value="Unassembled WGS sequence"/>
</dbReference>
<dbReference type="PANTHER" id="PTHR43481:SF2">
    <property type="entry name" value="PHOSPHATASE"/>
    <property type="match status" value="1"/>
</dbReference>
<reference evidence="2 3" key="1">
    <citation type="submission" date="2019-02" db="EMBL/GenBank/DDBJ databases">
        <title>Genome sequencing of the rare red list fungi Dentipellis fragilis.</title>
        <authorList>
            <person name="Buettner E."/>
            <person name="Kellner H."/>
        </authorList>
    </citation>
    <scope>NUCLEOTIDE SEQUENCE [LARGE SCALE GENOMIC DNA]</scope>
    <source>
        <strain evidence="2 3">DSM 105465</strain>
    </source>
</reference>
<comment type="caution">
    <text evidence="2">The sequence shown here is derived from an EMBL/GenBank/DDBJ whole genome shotgun (WGS) entry which is preliminary data.</text>
</comment>
<dbReference type="EMBL" id="SEOQ01000008">
    <property type="protein sequence ID" value="TFY72668.1"/>
    <property type="molecule type" value="Genomic_DNA"/>
</dbReference>
<dbReference type="SFLD" id="SFLDG01129">
    <property type="entry name" value="C1.5:_HAD__Beta-PGM__Phosphata"/>
    <property type="match status" value="1"/>
</dbReference>
<dbReference type="Gene3D" id="3.40.50.1000">
    <property type="entry name" value="HAD superfamily/HAD-like"/>
    <property type="match status" value="1"/>
</dbReference>
<feature type="region of interest" description="Disordered" evidence="1">
    <location>
        <begin position="235"/>
        <end position="270"/>
    </location>
</feature>
<dbReference type="NCBIfam" id="TIGR01509">
    <property type="entry name" value="HAD-SF-IA-v3"/>
    <property type="match status" value="1"/>
</dbReference>
<proteinExistence type="predicted"/>
<sequence>MAPVLLSRFLDPLLGVSTGLLAYYLYETNPRTEVPENQRLLPLARWKMDKMQKERAQREAEHNDDVDWQKVISAEETNLPVTHVLHKVDLLSRHTALAAIIRPASSRSETHGITIETSVVSATFVIKDAEVSWSKPTSHFNMPSSTFYADAVLFDMDGTLTDSIAAVEAAWGKVAEDIGQDPAYVIAQTHGKRAIDNLAQFKPHLHSHKMDDAVADFEETILYYADAFHLHGEGSQFSTPPASDSTTPDLLPPSSEIPSTTSSFSEQRRPSFTTRLSNALVAAALSSPVRDDKDATRLEPSARVVEDVICAWKIEAASVDRSVRILPGVRAMLDSLPEGRYAVATSGAKTYAHGCMTRVGITPPAVTITADDKRLKAGKPAPDPFLLAADCLGFDAKNCVVFEDSPSGIRAGVASGATVIAVCTSHERSQIHNSGAHYLVENMEQVKCDVVKSGEDVMLKFTVHE</sequence>
<dbReference type="Pfam" id="PF00702">
    <property type="entry name" value="Hydrolase"/>
    <property type="match status" value="1"/>
</dbReference>
<accession>A0A4Y9ZFX2</accession>
<evidence type="ECO:0000256" key="1">
    <source>
        <dbReference type="SAM" id="MobiDB-lite"/>
    </source>
</evidence>
<dbReference type="PANTHER" id="PTHR43481">
    <property type="entry name" value="FRUCTOSE-1-PHOSPHATE PHOSPHATASE"/>
    <property type="match status" value="1"/>
</dbReference>